<name>A0A1B1DW12_9APIC</name>
<dbReference type="PANTHER" id="PTHR36193:SF23">
    <property type="entry name" value="PHISTB DOMAIN-CONTAINING RESA-LIKE PROTEIN 1"/>
    <property type="match status" value="1"/>
</dbReference>
<evidence type="ECO:0000256" key="1">
    <source>
        <dbReference type="SAM" id="Phobius"/>
    </source>
</evidence>
<dbReference type="GeneID" id="30908056"/>
<accession>A0A1B1DW12</accession>
<feature type="domain" description="Plasmodium RESA N-terminal" evidence="2">
    <location>
        <begin position="124"/>
        <end position="243"/>
    </location>
</feature>
<dbReference type="VEuPathDB" id="PlasmoDB:PCOAH_00013300"/>
<organism evidence="3 4">
    <name type="scientific">Plasmodium coatneyi</name>
    <dbReference type="NCBI Taxonomy" id="208452"/>
    <lineage>
        <taxon>Eukaryota</taxon>
        <taxon>Sar</taxon>
        <taxon>Alveolata</taxon>
        <taxon>Apicomplexa</taxon>
        <taxon>Aconoidasida</taxon>
        <taxon>Haemosporida</taxon>
        <taxon>Plasmodiidae</taxon>
        <taxon>Plasmodium</taxon>
    </lineage>
</organism>
<dbReference type="EMBL" id="CP016244">
    <property type="protein sequence ID" value="ANQ06973.1"/>
    <property type="molecule type" value="Genomic_DNA"/>
</dbReference>
<evidence type="ECO:0000313" key="3">
    <source>
        <dbReference type="EMBL" id="ANQ06973.1"/>
    </source>
</evidence>
<gene>
    <name evidence="3" type="ORF">PCOAH_00013300</name>
</gene>
<evidence type="ECO:0000313" key="4">
    <source>
        <dbReference type="Proteomes" id="UP000092716"/>
    </source>
</evidence>
<keyword evidence="4" id="KW-1185">Reference proteome</keyword>
<dbReference type="AlphaFoldDB" id="A0A1B1DW12"/>
<dbReference type="KEGG" id="pcot:PCOAH_00013300"/>
<dbReference type="Pfam" id="PF09687">
    <property type="entry name" value="PRESAN"/>
    <property type="match status" value="1"/>
</dbReference>
<sequence length="258" mass="29874">MALRKSPAKTNASECVRQNAENEGFSIYNLRTRAFFGASFFALLYILLLNICTCESGNNGLSQLLLNHRRPRSLCQRIRLTTCGPVVTQDLPNPCCKKRNNKPLPGESVEEYLDRSCGRVELTDEMMDKLKSCDPDITEEVMCAIYSTLYSQYVSNFRDLMEYLCMATSMLADIYEHDKSFQNKCWLHQHKKLGKELIKLSDKDDQGFKQFLKETKICTKSDFVQFLDECMNRWNDFIKKHKDEAYAELTEAFRSGKL</sequence>
<reference evidence="4" key="1">
    <citation type="submission" date="2016-06" db="EMBL/GenBank/DDBJ databases">
        <title>First high quality genome sequence of Plasmodium coatneyi using continuous long reads from single molecule, real-time sequencing.</title>
        <authorList>
            <person name="Chien J.-T."/>
            <person name="Pakala S.B."/>
            <person name="Geraldo J.A."/>
            <person name="Lapp S.A."/>
            <person name="Barnwell J.W."/>
            <person name="Kissinger J.C."/>
            <person name="Galinski M.R."/>
            <person name="Humphrey J.C."/>
        </authorList>
    </citation>
    <scope>NUCLEOTIDE SEQUENCE [LARGE SCALE GENOMIC DNA]</scope>
    <source>
        <strain evidence="4">Hackeri</strain>
    </source>
</reference>
<dbReference type="Gene3D" id="6.10.280.180">
    <property type="entry name" value="Plasmodium RESA, N-terminal helical domain"/>
    <property type="match status" value="1"/>
</dbReference>
<dbReference type="OrthoDB" id="382767at2759"/>
<dbReference type="InterPro" id="IPR019111">
    <property type="entry name" value="PRESA_N"/>
</dbReference>
<dbReference type="PANTHER" id="PTHR36193">
    <property type="entry name" value="PHISTB DOMAIN-CONTAINING RESA-LIKE PROTEIN 1"/>
    <property type="match status" value="1"/>
</dbReference>
<dbReference type="Proteomes" id="UP000092716">
    <property type="component" value="Chromosome 6"/>
</dbReference>
<dbReference type="InterPro" id="IPR044885">
    <property type="entry name" value="PRESA_N_sf"/>
</dbReference>
<feature type="transmembrane region" description="Helical" evidence="1">
    <location>
        <begin position="34"/>
        <end position="51"/>
    </location>
</feature>
<protein>
    <recommendedName>
        <fullName evidence="2">Plasmodium RESA N-terminal domain-containing protein</fullName>
    </recommendedName>
</protein>
<keyword evidence="1" id="KW-1133">Transmembrane helix</keyword>
<keyword evidence="1" id="KW-0812">Transmembrane</keyword>
<proteinExistence type="predicted"/>
<evidence type="ECO:0000259" key="2">
    <source>
        <dbReference type="Pfam" id="PF09687"/>
    </source>
</evidence>
<dbReference type="RefSeq" id="XP_019913668.1">
    <property type="nucleotide sequence ID" value="XM_020058139.1"/>
</dbReference>
<keyword evidence="1" id="KW-0472">Membrane</keyword>